<protein>
    <recommendedName>
        <fullName evidence="4">SelT/SelW/SelH family protein</fullName>
    </recommendedName>
</protein>
<organism evidence="2 3">
    <name type="scientific">SAR324 cluster bacterium</name>
    <dbReference type="NCBI Taxonomy" id="2024889"/>
    <lineage>
        <taxon>Bacteria</taxon>
        <taxon>Deltaproteobacteria</taxon>
        <taxon>SAR324 cluster</taxon>
    </lineage>
</organism>
<sequence length="52" mass="5937">MAATLKEQLQLETQLVAGGRGAFEIFNEDQLLFSKLNEGRFPEEQEIVDLLR</sequence>
<reference evidence="3" key="1">
    <citation type="submission" date="2017-09" db="EMBL/GenBank/DDBJ databases">
        <title>The Reconstruction of 2,631 Draft Metagenome-Assembled Genomes from the Global Oceans.</title>
        <authorList>
            <person name="Tully B.J."/>
            <person name="Graham E.D."/>
            <person name="Heidelberg J.F."/>
        </authorList>
    </citation>
    <scope>NUCLEOTIDE SEQUENCE [LARGE SCALE GENOMIC DNA]</scope>
</reference>
<dbReference type="EMBL" id="NZEX01000125">
    <property type="protein sequence ID" value="MAH63971.1"/>
    <property type="molecule type" value="Genomic_DNA"/>
</dbReference>
<evidence type="ECO:0000256" key="1">
    <source>
        <dbReference type="ARBA" id="ARBA00023284"/>
    </source>
</evidence>
<evidence type="ECO:0000313" key="3">
    <source>
        <dbReference type="Proteomes" id="UP000226525"/>
    </source>
</evidence>
<accession>A0A2D6YL90</accession>
<dbReference type="Pfam" id="PF10262">
    <property type="entry name" value="Rdx"/>
    <property type="match status" value="1"/>
</dbReference>
<evidence type="ECO:0008006" key="4">
    <source>
        <dbReference type="Google" id="ProtNLM"/>
    </source>
</evidence>
<dbReference type="AlphaFoldDB" id="A0A2D6YL90"/>
<keyword evidence="1" id="KW-0676">Redox-active center</keyword>
<dbReference type="NCBIfam" id="TIGR02174">
    <property type="entry name" value="CXXU_selWTH"/>
    <property type="match status" value="1"/>
</dbReference>
<evidence type="ECO:0000313" key="2">
    <source>
        <dbReference type="EMBL" id="MAH63971.1"/>
    </source>
</evidence>
<name>A0A2D6YL90_9DELT</name>
<proteinExistence type="predicted"/>
<dbReference type="Proteomes" id="UP000226525">
    <property type="component" value="Unassembled WGS sequence"/>
</dbReference>
<dbReference type="InterPro" id="IPR011893">
    <property type="entry name" value="Selenoprotein_Rdx-typ"/>
</dbReference>
<gene>
    <name evidence="2" type="ORF">CMN54_11105</name>
</gene>
<dbReference type="InterPro" id="IPR036249">
    <property type="entry name" value="Thioredoxin-like_sf"/>
</dbReference>
<dbReference type="Gene3D" id="3.40.30.10">
    <property type="entry name" value="Glutaredoxin"/>
    <property type="match status" value="1"/>
</dbReference>
<dbReference type="SUPFAM" id="SSF52833">
    <property type="entry name" value="Thioredoxin-like"/>
    <property type="match status" value="1"/>
</dbReference>
<comment type="caution">
    <text evidence="2">The sequence shown here is derived from an EMBL/GenBank/DDBJ whole genome shotgun (WGS) entry which is preliminary data.</text>
</comment>